<feature type="domain" description="Methyltransferase type 11" evidence="2">
    <location>
        <begin position="2"/>
        <end position="44"/>
    </location>
</feature>
<comment type="caution">
    <text evidence="3">The sequence shown here is derived from an EMBL/GenBank/DDBJ whole genome shotgun (WGS) entry which is preliminary data.</text>
</comment>
<sequence>MDIPFDENSFDLIISTEVFEHIPDPYKAFSEIYRVLKKGGSHIFTVPYYEDCEKDEIRAFIDENEEIVYLMEPQYHGDPIRSDEGILVYTIFAEEMLKKLQSIGFTVKLDRELNLFKGILGSNNIVFITTK</sequence>
<proteinExistence type="predicted"/>
<dbReference type="SUPFAM" id="SSF53335">
    <property type="entry name" value="S-adenosyl-L-methionine-dependent methyltransferases"/>
    <property type="match status" value="1"/>
</dbReference>
<dbReference type="CDD" id="cd02440">
    <property type="entry name" value="AdoMet_MTases"/>
    <property type="match status" value="1"/>
</dbReference>
<evidence type="ECO:0000313" key="3">
    <source>
        <dbReference type="EMBL" id="OVE63328.1"/>
    </source>
</evidence>
<dbReference type="PANTHER" id="PTHR44068:SF11">
    <property type="entry name" value="GERANYL DIPHOSPHATE 2-C-METHYLTRANSFERASE"/>
    <property type="match status" value="1"/>
</dbReference>
<gene>
    <name evidence="3" type="ORF">B0E34_00160</name>
</gene>
<dbReference type="GO" id="GO:0008757">
    <property type="term" value="F:S-adenosylmethionine-dependent methyltransferase activity"/>
    <property type="evidence" value="ECO:0007669"/>
    <property type="project" value="InterPro"/>
</dbReference>
<dbReference type="Proteomes" id="UP000196355">
    <property type="component" value="Unassembled WGS sequence"/>
</dbReference>
<name>A0A202CHY7_9FLAO</name>
<dbReference type="AlphaFoldDB" id="A0A202CHY7"/>
<dbReference type="Gene3D" id="3.40.50.150">
    <property type="entry name" value="Vaccinia Virus protein VP39"/>
    <property type="match status" value="1"/>
</dbReference>
<dbReference type="InterPro" id="IPR013216">
    <property type="entry name" value="Methyltransf_11"/>
</dbReference>
<organism evidence="3 4">
    <name type="scientific">Chryseobacterium mucoviscidosis</name>
    <dbReference type="NCBI Taxonomy" id="1945581"/>
    <lineage>
        <taxon>Bacteria</taxon>
        <taxon>Pseudomonadati</taxon>
        <taxon>Bacteroidota</taxon>
        <taxon>Flavobacteriia</taxon>
        <taxon>Flavobacteriales</taxon>
        <taxon>Weeksellaceae</taxon>
        <taxon>Chryseobacterium group</taxon>
        <taxon>Chryseobacterium</taxon>
    </lineage>
</organism>
<keyword evidence="4" id="KW-1185">Reference proteome</keyword>
<dbReference type="Pfam" id="PF08241">
    <property type="entry name" value="Methyltransf_11"/>
    <property type="match status" value="1"/>
</dbReference>
<dbReference type="InterPro" id="IPR050447">
    <property type="entry name" value="Erg6_SMT_methyltransf"/>
</dbReference>
<dbReference type="PANTHER" id="PTHR44068">
    <property type="entry name" value="ZGC:194242"/>
    <property type="match status" value="1"/>
</dbReference>
<dbReference type="InterPro" id="IPR029063">
    <property type="entry name" value="SAM-dependent_MTases_sf"/>
</dbReference>
<reference evidence="4" key="1">
    <citation type="submission" date="2017-02" db="EMBL/GenBank/DDBJ databases">
        <authorList>
            <person name="Tetz G."/>
            <person name="Tetz V."/>
        </authorList>
    </citation>
    <scope>NUCLEOTIDE SEQUENCE [LARGE SCALE GENOMIC DNA]</scope>
    <source>
        <strain evidence="4">VT16-26</strain>
    </source>
</reference>
<protein>
    <recommendedName>
        <fullName evidence="2">Methyltransferase type 11 domain-containing protein</fullName>
    </recommendedName>
</protein>
<evidence type="ECO:0000259" key="2">
    <source>
        <dbReference type="Pfam" id="PF08241"/>
    </source>
</evidence>
<evidence type="ECO:0000313" key="4">
    <source>
        <dbReference type="Proteomes" id="UP000196355"/>
    </source>
</evidence>
<dbReference type="EMBL" id="MVAG01000022">
    <property type="protein sequence ID" value="OVE63328.1"/>
    <property type="molecule type" value="Genomic_DNA"/>
</dbReference>
<evidence type="ECO:0000256" key="1">
    <source>
        <dbReference type="ARBA" id="ARBA00022679"/>
    </source>
</evidence>
<accession>A0A202CHY7</accession>
<keyword evidence="1" id="KW-0808">Transferase</keyword>